<evidence type="ECO:0000256" key="1">
    <source>
        <dbReference type="SAM" id="MobiDB-lite"/>
    </source>
</evidence>
<accession>A0A6A4Q022</accession>
<keyword evidence="3" id="KW-1185">Reference proteome</keyword>
<reference evidence="3" key="1">
    <citation type="journal article" date="2020" name="Nat. Commun.">
        <title>Genome sequence of the cluster root forming white lupin.</title>
        <authorList>
            <person name="Hufnagel B."/>
            <person name="Marques A."/>
            <person name="Soriano A."/>
            <person name="Marques L."/>
            <person name="Divol F."/>
            <person name="Doumas P."/>
            <person name="Sallet E."/>
            <person name="Mancinotti D."/>
            <person name="Carrere S."/>
            <person name="Marande W."/>
            <person name="Arribat S."/>
            <person name="Keller J."/>
            <person name="Huneau C."/>
            <person name="Blein T."/>
            <person name="Aime D."/>
            <person name="Laguerre M."/>
            <person name="Taylor J."/>
            <person name="Schubert V."/>
            <person name="Nelson M."/>
            <person name="Geu-Flores F."/>
            <person name="Crespi M."/>
            <person name="Gallardo-Guerrero K."/>
            <person name="Delaux P.-M."/>
            <person name="Salse J."/>
            <person name="Berges H."/>
            <person name="Guyot R."/>
            <person name="Gouzy J."/>
            <person name="Peret B."/>
        </authorList>
    </citation>
    <scope>NUCLEOTIDE SEQUENCE [LARGE SCALE GENOMIC DNA]</scope>
    <source>
        <strain evidence="3">cv. Amiga</strain>
    </source>
</reference>
<dbReference type="AlphaFoldDB" id="A0A6A4Q022"/>
<dbReference type="EMBL" id="WOCE01000009">
    <property type="protein sequence ID" value="KAE9607405.1"/>
    <property type="molecule type" value="Genomic_DNA"/>
</dbReference>
<feature type="region of interest" description="Disordered" evidence="1">
    <location>
        <begin position="1"/>
        <end position="37"/>
    </location>
</feature>
<sequence length="51" mass="5514">MLQGSREWKPYHRHVEGHDKSPMLEGLGGGGGGGGLAKRGNVCLVKQDLNW</sequence>
<feature type="compositionally biased region" description="Gly residues" evidence="1">
    <location>
        <begin position="26"/>
        <end position="37"/>
    </location>
</feature>
<gene>
    <name evidence="2" type="ORF">Lalb_Chr09g0329651</name>
</gene>
<proteinExistence type="predicted"/>
<organism evidence="2 3">
    <name type="scientific">Lupinus albus</name>
    <name type="common">White lupine</name>
    <name type="synonym">Lupinus termis</name>
    <dbReference type="NCBI Taxonomy" id="3870"/>
    <lineage>
        <taxon>Eukaryota</taxon>
        <taxon>Viridiplantae</taxon>
        <taxon>Streptophyta</taxon>
        <taxon>Embryophyta</taxon>
        <taxon>Tracheophyta</taxon>
        <taxon>Spermatophyta</taxon>
        <taxon>Magnoliopsida</taxon>
        <taxon>eudicotyledons</taxon>
        <taxon>Gunneridae</taxon>
        <taxon>Pentapetalae</taxon>
        <taxon>rosids</taxon>
        <taxon>fabids</taxon>
        <taxon>Fabales</taxon>
        <taxon>Fabaceae</taxon>
        <taxon>Papilionoideae</taxon>
        <taxon>50 kb inversion clade</taxon>
        <taxon>genistoids sensu lato</taxon>
        <taxon>core genistoids</taxon>
        <taxon>Genisteae</taxon>
        <taxon>Lupinus</taxon>
    </lineage>
</organism>
<comment type="caution">
    <text evidence="2">The sequence shown here is derived from an EMBL/GenBank/DDBJ whole genome shotgun (WGS) entry which is preliminary data.</text>
</comment>
<name>A0A6A4Q022_LUPAL</name>
<evidence type="ECO:0000313" key="3">
    <source>
        <dbReference type="Proteomes" id="UP000447434"/>
    </source>
</evidence>
<feature type="compositionally biased region" description="Basic and acidic residues" evidence="1">
    <location>
        <begin position="1"/>
        <end position="22"/>
    </location>
</feature>
<protein>
    <submittedName>
        <fullName evidence="2">Uncharacterized protein</fullName>
    </submittedName>
</protein>
<dbReference type="Proteomes" id="UP000447434">
    <property type="component" value="Chromosome 9"/>
</dbReference>
<evidence type="ECO:0000313" key="2">
    <source>
        <dbReference type="EMBL" id="KAE9607405.1"/>
    </source>
</evidence>